<dbReference type="PANTHER" id="PTHR23044:SF61">
    <property type="entry name" value="3'-5' EXORIBONUCLEASE 1-RELATED"/>
    <property type="match status" value="1"/>
</dbReference>
<dbReference type="AlphaFoldDB" id="A0A139A0U8"/>
<dbReference type="InterPro" id="IPR036397">
    <property type="entry name" value="RNaseH_sf"/>
</dbReference>
<sequence length="207" mass="23994">RKQPFDWYLVFDVEATCDKVPDYPNEIIEFPVVLVCGRTLDIVDEFHSYVKPTGNPTLSEFCVSLTGIQQSTVDSAPPFTVVLQQFEQWLSQYLPHPFQSASFLTDGPWDLRDFMRKQCARSGIKRPPYMRRWVDLRRTFSKIIQLPSKRRPNLASMLKHYNMDFDGRPHSGIDDARNIARLALHMMRSGIKFPENGTERDDELGPV</sequence>
<feature type="domain" description="Exonuclease" evidence="4">
    <location>
        <begin position="7"/>
        <end position="192"/>
    </location>
</feature>
<dbReference type="SUPFAM" id="SSF53098">
    <property type="entry name" value="Ribonuclease H-like"/>
    <property type="match status" value="1"/>
</dbReference>
<protein>
    <submittedName>
        <fullName evidence="5">Exonuclease</fullName>
    </submittedName>
</protein>
<reference evidence="5 6" key="1">
    <citation type="journal article" date="2015" name="Genome Biol. Evol.">
        <title>Phylogenomic analyses indicate that early fungi evolved digesting cell walls of algal ancestors of land plants.</title>
        <authorList>
            <person name="Chang Y."/>
            <person name="Wang S."/>
            <person name="Sekimoto S."/>
            <person name="Aerts A.L."/>
            <person name="Choi C."/>
            <person name="Clum A."/>
            <person name="LaButti K.M."/>
            <person name="Lindquist E.A."/>
            <person name="Yee Ngan C."/>
            <person name="Ohm R.A."/>
            <person name="Salamov A.A."/>
            <person name="Grigoriev I.V."/>
            <person name="Spatafora J.W."/>
            <person name="Berbee M.L."/>
        </authorList>
    </citation>
    <scope>NUCLEOTIDE SEQUENCE [LARGE SCALE GENOMIC DNA]</scope>
    <source>
        <strain evidence="5 6">JEL478</strain>
    </source>
</reference>
<gene>
    <name evidence="5" type="ORF">M427DRAFT_508718</name>
</gene>
<evidence type="ECO:0000313" key="5">
    <source>
        <dbReference type="EMBL" id="KXS10407.1"/>
    </source>
</evidence>
<keyword evidence="3 5" id="KW-0269">Exonuclease</keyword>
<evidence type="ECO:0000313" key="6">
    <source>
        <dbReference type="Proteomes" id="UP000070544"/>
    </source>
</evidence>
<dbReference type="OrthoDB" id="448399at2759"/>
<dbReference type="CDD" id="cd06133">
    <property type="entry name" value="ERI-1_3'hExo_like"/>
    <property type="match status" value="1"/>
</dbReference>
<dbReference type="PANTHER" id="PTHR23044">
    <property type="entry name" value="3'-5' EXONUCLEASE ERI1-RELATED"/>
    <property type="match status" value="1"/>
</dbReference>
<dbReference type="InterPro" id="IPR012337">
    <property type="entry name" value="RNaseH-like_sf"/>
</dbReference>
<evidence type="ECO:0000256" key="1">
    <source>
        <dbReference type="ARBA" id="ARBA00022722"/>
    </source>
</evidence>
<accession>A0A139A0U8</accession>
<feature type="non-terminal residue" evidence="5">
    <location>
        <position position="1"/>
    </location>
</feature>
<name>A0A139A0U8_GONPJ</name>
<evidence type="ECO:0000259" key="4">
    <source>
        <dbReference type="SMART" id="SM00479"/>
    </source>
</evidence>
<dbReference type="SMART" id="SM00479">
    <property type="entry name" value="EXOIII"/>
    <property type="match status" value="1"/>
</dbReference>
<evidence type="ECO:0000256" key="2">
    <source>
        <dbReference type="ARBA" id="ARBA00022801"/>
    </source>
</evidence>
<dbReference type="GO" id="GO:0003676">
    <property type="term" value="F:nucleic acid binding"/>
    <property type="evidence" value="ECO:0007669"/>
    <property type="project" value="InterPro"/>
</dbReference>
<organism evidence="5 6">
    <name type="scientific">Gonapodya prolifera (strain JEL478)</name>
    <name type="common">Monoblepharis prolifera</name>
    <dbReference type="NCBI Taxonomy" id="1344416"/>
    <lineage>
        <taxon>Eukaryota</taxon>
        <taxon>Fungi</taxon>
        <taxon>Fungi incertae sedis</taxon>
        <taxon>Chytridiomycota</taxon>
        <taxon>Chytridiomycota incertae sedis</taxon>
        <taxon>Monoblepharidomycetes</taxon>
        <taxon>Monoblepharidales</taxon>
        <taxon>Gonapodyaceae</taxon>
        <taxon>Gonapodya</taxon>
    </lineage>
</organism>
<dbReference type="Proteomes" id="UP000070544">
    <property type="component" value="Unassembled WGS sequence"/>
</dbReference>
<proteinExistence type="predicted"/>
<dbReference type="GO" id="GO:0000175">
    <property type="term" value="F:3'-5'-RNA exonuclease activity"/>
    <property type="evidence" value="ECO:0007669"/>
    <property type="project" value="InterPro"/>
</dbReference>
<evidence type="ECO:0000256" key="3">
    <source>
        <dbReference type="ARBA" id="ARBA00022839"/>
    </source>
</evidence>
<keyword evidence="2" id="KW-0378">Hydrolase</keyword>
<dbReference type="STRING" id="1344416.A0A139A0U8"/>
<dbReference type="InterPro" id="IPR013520">
    <property type="entry name" value="Ribonucl_H"/>
</dbReference>
<dbReference type="EMBL" id="KQ965827">
    <property type="protein sequence ID" value="KXS10407.1"/>
    <property type="molecule type" value="Genomic_DNA"/>
</dbReference>
<keyword evidence="1" id="KW-0540">Nuclease</keyword>
<dbReference type="InterPro" id="IPR051274">
    <property type="entry name" value="3-5_Exoribonuclease"/>
</dbReference>
<dbReference type="Pfam" id="PF00929">
    <property type="entry name" value="RNase_T"/>
    <property type="match status" value="1"/>
</dbReference>
<dbReference type="InterPro" id="IPR047201">
    <property type="entry name" value="ERI-1_3'hExo-like"/>
</dbReference>
<dbReference type="Gene3D" id="3.30.420.10">
    <property type="entry name" value="Ribonuclease H-like superfamily/Ribonuclease H"/>
    <property type="match status" value="1"/>
</dbReference>
<keyword evidence="6" id="KW-1185">Reference proteome</keyword>
<dbReference type="OMA" id="FNYANEI"/>